<evidence type="ECO:0000256" key="2">
    <source>
        <dbReference type="ARBA" id="ARBA00012438"/>
    </source>
</evidence>
<dbReference type="Pfam" id="PF00512">
    <property type="entry name" value="HisKA"/>
    <property type="match status" value="1"/>
</dbReference>
<dbReference type="InterPro" id="IPR036890">
    <property type="entry name" value="HATPase_C_sf"/>
</dbReference>
<evidence type="ECO:0000256" key="3">
    <source>
        <dbReference type="ARBA" id="ARBA00022553"/>
    </source>
</evidence>
<evidence type="ECO:0000256" key="1">
    <source>
        <dbReference type="ARBA" id="ARBA00000085"/>
    </source>
</evidence>
<keyword evidence="6" id="KW-0902">Two-component regulatory system</keyword>
<dbReference type="SMART" id="SM00388">
    <property type="entry name" value="HisKA"/>
    <property type="match status" value="1"/>
</dbReference>
<evidence type="ECO:0000256" key="8">
    <source>
        <dbReference type="SAM" id="Phobius"/>
    </source>
</evidence>
<dbReference type="PRINTS" id="PR00344">
    <property type="entry name" value="BCTRLSENSOR"/>
</dbReference>
<evidence type="ECO:0000313" key="10">
    <source>
        <dbReference type="EMBL" id="GAI92903.1"/>
    </source>
</evidence>
<feature type="transmembrane region" description="Helical" evidence="8">
    <location>
        <begin position="30"/>
        <end position="51"/>
    </location>
</feature>
<dbReference type="FunFam" id="1.10.287.130:FF:000001">
    <property type="entry name" value="Two-component sensor histidine kinase"/>
    <property type="match status" value="1"/>
</dbReference>
<gene>
    <name evidence="10" type="ORF">S12H4_36650</name>
</gene>
<name>X1SIV8_9ZZZZ</name>
<comment type="caution">
    <text evidence="10">The sequence shown here is derived from an EMBL/GenBank/DDBJ whole genome shotgun (WGS) entry which is preliminary data.</text>
</comment>
<protein>
    <recommendedName>
        <fullName evidence="2">histidine kinase</fullName>
        <ecNumber evidence="2">2.7.13.3</ecNumber>
    </recommendedName>
</protein>
<keyword evidence="4" id="KW-0808">Transferase</keyword>
<dbReference type="GO" id="GO:0000155">
    <property type="term" value="F:phosphorelay sensor kinase activity"/>
    <property type="evidence" value="ECO:0007669"/>
    <property type="project" value="InterPro"/>
</dbReference>
<dbReference type="Pfam" id="PF02518">
    <property type="entry name" value="HATPase_c"/>
    <property type="match status" value="1"/>
</dbReference>
<evidence type="ECO:0000256" key="5">
    <source>
        <dbReference type="ARBA" id="ARBA00022777"/>
    </source>
</evidence>
<dbReference type="CDD" id="cd00075">
    <property type="entry name" value="HATPase"/>
    <property type="match status" value="1"/>
</dbReference>
<dbReference type="CDD" id="cd00082">
    <property type="entry name" value="HisKA"/>
    <property type="match status" value="1"/>
</dbReference>
<evidence type="ECO:0000256" key="4">
    <source>
        <dbReference type="ARBA" id="ARBA00022679"/>
    </source>
</evidence>
<dbReference type="PANTHER" id="PTHR45453:SF1">
    <property type="entry name" value="PHOSPHATE REGULON SENSOR PROTEIN PHOR"/>
    <property type="match status" value="1"/>
</dbReference>
<keyword evidence="8" id="KW-0812">Transmembrane</keyword>
<dbReference type="Gene3D" id="3.30.565.10">
    <property type="entry name" value="Histidine kinase-like ATPase, C-terminal domain"/>
    <property type="match status" value="1"/>
</dbReference>
<dbReference type="PROSITE" id="PS50109">
    <property type="entry name" value="HIS_KIN"/>
    <property type="match status" value="1"/>
</dbReference>
<dbReference type="AlphaFoldDB" id="X1SIV8"/>
<dbReference type="FunFam" id="3.30.565.10:FF:000006">
    <property type="entry name" value="Sensor histidine kinase WalK"/>
    <property type="match status" value="1"/>
</dbReference>
<dbReference type="InterPro" id="IPR004358">
    <property type="entry name" value="Sig_transdc_His_kin-like_C"/>
</dbReference>
<feature type="non-terminal residue" evidence="10">
    <location>
        <position position="1"/>
    </location>
</feature>
<evidence type="ECO:0000256" key="7">
    <source>
        <dbReference type="ARBA" id="ARBA00023136"/>
    </source>
</evidence>
<reference evidence="10" key="1">
    <citation type="journal article" date="2014" name="Front. Microbiol.">
        <title>High frequency of phylogenetically diverse reductive dehalogenase-homologous genes in deep subseafloor sedimentary metagenomes.</title>
        <authorList>
            <person name="Kawai M."/>
            <person name="Futagami T."/>
            <person name="Toyoda A."/>
            <person name="Takaki Y."/>
            <person name="Nishi S."/>
            <person name="Hori S."/>
            <person name="Arai W."/>
            <person name="Tsubouchi T."/>
            <person name="Morono Y."/>
            <person name="Uchiyama I."/>
            <person name="Ito T."/>
            <person name="Fujiyama A."/>
            <person name="Inagaki F."/>
            <person name="Takami H."/>
        </authorList>
    </citation>
    <scope>NUCLEOTIDE SEQUENCE</scope>
    <source>
        <strain evidence="10">Expedition CK06-06</strain>
    </source>
</reference>
<accession>X1SIV8</accession>
<dbReference type="SUPFAM" id="SSF55874">
    <property type="entry name" value="ATPase domain of HSP90 chaperone/DNA topoisomerase II/histidine kinase"/>
    <property type="match status" value="1"/>
</dbReference>
<dbReference type="Gene3D" id="1.10.287.130">
    <property type="match status" value="1"/>
</dbReference>
<dbReference type="SMART" id="SM00387">
    <property type="entry name" value="HATPase_c"/>
    <property type="match status" value="1"/>
</dbReference>
<sequence>QLNPYFSEQFIQINIENEDLITDLIKRRSWIYGIASVSLLLAMLLGVVLILRDIAREKHLANLRSDFISNVTHELKTPLTSIRMYAESLMMRRVKSVSGQRKYLSVVVNESERLKRMINNILEFSKMEKAKQEYHPVESNLSEILQTAILDMNYWLEKKGFNLITEIDRDIKVKVDPEKFYQVYSNLLSNAIKYSGDSRKIFVRLHKNSGSVITEVEDEGIGIEDENLTKIFEEFFRVERNDSGNITGTGLGLTVVKEIVEAHGGKIL</sequence>
<organism evidence="10">
    <name type="scientific">marine sediment metagenome</name>
    <dbReference type="NCBI Taxonomy" id="412755"/>
    <lineage>
        <taxon>unclassified sequences</taxon>
        <taxon>metagenomes</taxon>
        <taxon>ecological metagenomes</taxon>
    </lineage>
</organism>
<keyword evidence="3" id="KW-0597">Phosphoprotein</keyword>
<feature type="domain" description="Histidine kinase" evidence="9">
    <location>
        <begin position="70"/>
        <end position="268"/>
    </location>
</feature>
<keyword evidence="8" id="KW-1133">Transmembrane helix</keyword>
<proteinExistence type="predicted"/>
<dbReference type="SUPFAM" id="SSF47384">
    <property type="entry name" value="Homodimeric domain of signal transducing histidine kinase"/>
    <property type="match status" value="1"/>
</dbReference>
<feature type="non-terminal residue" evidence="10">
    <location>
        <position position="268"/>
    </location>
</feature>
<dbReference type="InterPro" id="IPR036097">
    <property type="entry name" value="HisK_dim/P_sf"/>
</dbReference>
<dbReference type="GO" id="GO:0016036">
    <property type="term" value="P:cellular response to phosphate starvation"/>
    <property type="evidence" value="ECO:0007669"/>
    <property type="project" value="TreeGrafter"/>
</dbReference>
<evidence type="ECO:0000256" key="6">
    <source>
        <dbReference type="ARBA" id="ARBA00023012"/>
    </source>
</evidence>
<evidence type="ECO:0000259" key="9">
    <source>
        <dbReference type="PROSITE" id="PS50109"/>
    </source>
</evidence>
<dbReference type="InterPro" id="IPR003594">
    <property type="entry name" value="HATPase_dom"/>
</dbReference>
<dbReference type="InterPro" id="IPR050351">
    <property type="entry name" value="BphY/WalK/GraS-like"/>
</dbReference>
<keyword evidence="5" id="KW-0418">Kinase</keyword>
<dbReference type="GO" id="GO:0005886">
    <property type="term" value="C:plasma membrane"/>
    <property type="evidence" value="ECO:0007669"/>
    <property type="project" value="TreeGrafter"/>
</dbReference>
<comment type="catalytic activity">
    <reaction evidence="1">
        <text>ATP + protein L-histidine = ADP + protein N-phospho-L-histidine.</text>
        <dbReference type="EC" id="2.7.13.3"/>
    </reaction>
</comment>
<keyword evidence="7 8" id="KW-0472">Membrane</keyword>
<dbReference type="PANTHER" id="PTHR45453">
    <property type="entry name" value="PHOSPHATE REGULON SENSOR PROTEIN PHOR"/>
    <property type="match status" value="1"/>
</dbReference>
<dbReference type="EMBL" id="BARW01021867">
    <property type="protein sequence ID" value="GAI92903.1"/>
    <property type="molecule type" value="Genomic_DNA"/>
</dbReference>
<dbReference type="InterPro" id="IPR003661">
    <property type="entry name" value="HisK_dim/P_dom"/>
</dbReference>
<dbReference type="InterPro" id="IPR005467">
    <property type="entry name" value="His_kinase_dom"/>
</dbReference>
<dbReference type="EC" id="2.7.13.3" evidence="2"/>
<dbReference type="GO" id="GO:0004721">
    <property type="term" value="F:phosphoprotein phosphatase activity"/>
    <property type="evidence" value="ECO:0007669"/>
    <property type="project" value="TreeGrafter"/>
</dbReference>